<name>A0A834ITU3_RHYFE</name>
<organism evidence="1 2">
    <name type="scientific">Rhynchophorus ferrugineus</name>
    <name type="common">Red palm weevil</name>
    <name type="synonym">Curculio ferrugineus</name>
    <dbReference type="NCBI Taxonomy" id="354439"/>
    <lineage>
        <taxon>Eukaryota</taxon>
        <taxon>Metazoa</taxon>
        <taxon>Ecdysozoa</taxon>
        <taxon>Arthropoda</taxon>
        <taxon>Hexapoda</taxon>
        <taxon>Insecta</taxon>
        <taxon>Pterygota</taxon>
        <taxon>Neoptera</taxon>
        <taxon>Endopterygota</taxon>
        <taxon>Coleoptera</taxon>
        <taxon>Polyphaga</taxon>
        <taxon>Cucujiformia</taxon>
        <taxon>Curculionidae</taxon>
        <taxon>Dryophthorinae</taxon>
        <taxon>Rhynchophorus</taxon>
    </lineage>
</organism>
<dbReference type="Proteomes" id="UP000625711">
    <property type="component" value="Unassembled WGS sequence"/>
</dbReference>
<reference evidence="1" key="1">
    <citation type="submission" date="2020-08" db="EMBL/GenBank/DDBJ databases">
        <title>Genome sequencing and assembly of the red palm weevil Rhynchophorus ferrugineus.</title>
        <authorList>
            <person name="Dias G.B."/>
            <person name="Bergman C.M."/>
            <person name="Manee M."/>
        </authorList>
    </citation>
    <scope>NUCLEOTIDE SEQUENCE</scope>
    <source>
        <strain evidence="1">AA-2017</strain>
        <tissue evidence="1">Whole larva</tissue>
    </source>
</reference>
<evidence type="ECO:0000313" key="2">
    <source>
        <dbReference type="Proteomes" id="UP000625711"/>
    </source>
</evidence>
<sequence length="87" mass="10037">MSKTIDIQGHKFIAALIDYFEKERDNVGPLLLVNTVREEPNILNDINHKALKDLDDEIYGQPLPLDDLSGTYKLYINTVKYLHDYST</sequence>
<dbReference type="OrthoDB" id="6777573at2759"/>
<proteinExistence type="predicted"/>
<comment type="caution">
    <text evidence="1">The sequence shown here is derived from an EMBL/GenBank/DDBJ whole genome shotgun (WGS) entry which is preliminary data.</text>
</comment>
<gene>
    <name evidence="1" type="ORF">GWI33_022864</name>
</gene>
<keyword evidence="2" id="KW-1185">Reference proteome</keyword>
<protein>
    <submittedName>
        <fullName evidence="1">Uncharacterized protein</fullName>
    </submittedName>
</protein>
<accession>A0A834ITU3</accession>
<dbReference type="EMBL" id="JAACXV010000086">
    <property type="protein sequence ID" value="KAF7283825.1"/>
    <property type="molecule type" value="Genomic_DNA"/>
</dbReference>
<dbReference type="AlphaFoldDB" id="A0A834ITU3"/>
<evidence type="ECO:0000313" key="1">
    <source>
        <dbReference type="EMBL" id="KAF7283825.1"/>
    </source>
</evidence>